<dbReference type="EMBL" id="MFGO01000039">
    <property type="protein sequence ID" value="OGF39987.1"/>
    <property type="molecule type" value="Genomic_DNA"/>
</dbReference>
<proteinExistence type="predicted"/>
<evidence type="ECO:0000313" key="1">
    <source>
        <dbReference type="EMBL" id="OGF39987.1"/>
    </source>
</evidence>
<accession>A0A1F5TME2</accession>
<dbReference type="Proteomes" id="UP000177579">
    <property type="component" value="Unassembled WGS sequence"/>
</dbReference>
<organism evidence="1 2">
    <name type="scientific">Candidatus Falkowbacteria bacterium RIFOXYD2_FULL_34_120</name>
    <dbReference type="NCBI Taxonomy" id="1798007"/>
    <lineage>
        <taxon>Bacteria</taxon>
        <taxon>Candidatus Falkowiibacteriota</taxon>
    </lineage>
</organism>
<name>A0A1F5TME2_9BACT</name>
<reference evidence="1 2" key="1">
    <citation type="journal article" date="2016" name="Nat. Commun.">
        <title>Thousands of microbial genomes shed light on interconnected biogeochemical processes in an aquifer system.</title>
        <authorList>
            <person name="Anantharaman K."/>
            <person name="Brown C.T."/>
            <person name="Hug L.A."/>
            <person name="Sharon I."/>
            <person name="Castelle C.J."/>
            <person name="Probst A.J."/>
            <person name="Thomas B.C."/>
            <person name="Singh A."/>
            <person name="Wilkins M.J."/>
            <person name="Karaoz U."/>
            <person name="Brodie E.L."/>
            <person name="Williams K.H."/>
            <person name="Hubbard S.S."/>
            <person name="Banfield J.F."/>
        </authorList>
    </citation>
    <scope>NUCLEOTIDE SEQUENCE [LARGE SCALE GENOMIC DNA]</scope>
</reference>
<gene>
    <name evidence="1" type="ORF">A2531_02055</name>
</gene>
<sequence>MKKIILFIFIILLFIGYSFFDVNKIPKNEESKQVNIDEEKIAINKVFSEFIAAEAYCDITTANKLITEDSKKVVKFTCANMDAEQKCYQERLFKINYKGNQGVLYIDPFNQEKENPFFFTRENDEWKIDFKRMSEGLVMKGNKCDSGWDWRNTDLRDEFCTYFKKDKCPI</sequence>
<dbReference type="AlphaFoldDB" id="A0A1F5TME2"/>
<protein>
    <submittedName>
        <fullName evidence="1">Uncharacterized protein</fullName>
    </submittedName>
</protein>
<evidence type="ECO:0000313" key="2">
    <source>
        <dbReference type="Proteomes" id="UP000177579"/>
    </source>
</evidence>
<comment type="caution">
    <text evidence="1">The sequence shown here is derived from an EMBL/GenBank/DDBJ whole genome shotgun (WGS) entry which is preliminary data.</text>
</comment>